<keyword evidence="4" id="KW-1185">Reference proteome</keyword>
<feature type="domain" description="DUF2382" evidence="2">
    <location>
        <begin position="20"/>
        <end position="131"/>
    </location>
</feature>
<dbReference type="EMBL" id="FPBO01000002">
    <property type="protein sequence ID" value="SFU39547.1"/>
    <property type="molecule type" value="Genomic_DNA"/>
</dbReference>
<dbReference type="OrthoDB" id="8757728at2"/>
<sequence length="144" mass="16553">MTRNSAPDPACPPGEGTVTIPVHEEQLRVETFEVETGRGVRVQKRVSERPQQVTRELWHDEVEVLRVPVDRVVAEAPATRYEGDTLVVPVLEEVLVVEKRYRIKEELRITRSRHKEKHAATVPVRTEDVTVERFDDNPPQTTQQ</sequence>
<evidence type="ECO:0000313" key="4">
    <source>
        <dbReference type="Proteomes" id="UP000199391"/>
    </source>
</evidence>
<evidence type="ECO:0000259" key="2">
    <source>
        <dbReference type="Pfam" id="PF09557"/>
    </source>
</evidence>
<name>A0A1I7FTR7_9BURK</name>
<dbReference type="STRING" id="1035707.SAMN05216552_1002281"/>
<evidence type="ECO:0000313" key="3">
    <source>
        <dbReference type="EMBL" id="SFU39547.1"/>
    </source>
</evidence>
<reference evidence="4" key="1">
    <citation type="submission" date="2016-10" db="EMBL/GenBank/DDBJ databases">
        <authorList>
            <person name="Varghese N."/>
            <person name="Submissions S."/>
        </authorList>
    </citation>
    <scope>NUCLEOTIDE SEQUENCE [LARGE SCALE GENOMIC DNA]</scope>
    <source>
        <strain evidence="4">CGMCC 1.11014</strain>
    </source>
</reference>
<protein>
    <submittedName>
        <fullName evidence="3">Conserved domain-containing protein</fullName>
    </submittedName>
</protein>
<dbReference type="RefSeq" id="WP_093553539.1">
    <property type="nucleotide sequence ID" value="NZ_FPBO01000002.1"/>
</dbReference>
<feature type="region of interest" description="Disordered" evidence="1">
    <location>
        <begin position="113"/>
        <end position="144"/>
    </location>
</feature>
<dbReference type="Pfam" id="PF09557">
    <property type="entry name" value="DUF2382"/>
    <property type="match status" value="1"/>
</dbReference>
<dbReference type="InterPro" id="IPR019060">
    <property type="entry name" value="DUF2382"/>
</dbReference>
<feature type="compositionally biased region" description="Basic and acidic residues" evidence="1">
    <location>
        <begin position="125"/>
        <end position="136"/>
    </location>
</feature>
<dbReference type="Proteomes" id="UP000199391">
    <property type="component" value="Unassembled WGS sequence"/>
</dbReference>
<proteinExistence type="predicted"/>
<evidence type="ECO:0000256" key="1">
    <source>
        <dbReference type="SAM" id="MobiDB-lite"/>
    </source>
</evidence>
<gene>
    <name evidence="3" type="ORF">SAMN05216552_1002281</name>
</gene>
<organism evidence="3 4">
    <name type="scientific">Pseudoduganella namucuonensis</name>
    <dbReference type="NCBI Taxonomy" id="1035707"/>
    <lineage>
        <taxon>Bacteria</taxon>
        <taxon>Pseudomonadati</taxon>
        <taxon>Pseudomonadota</taxon>
        <taxon>Betaproteobacteria</taxon>
        <taxon>Burkholderiales</taxon>
        <taxon>Oxalobacteraceae</taxon>
        <taxon>Telluria group</taxon>
        <taxon>Pseudoduganella</taxon>
    </lineage>
</organism>
<dbReference type="AlphaFoldDB" id="A0A1I7FTR7"/>
<accession>A0A1I7FTR7</accession>